<sequence>MKANAELRNKAGLKCYIERETDGKCCEWCTKMAGRYAYPDDTPKDVFRRHDNCGCSVTYKNGRQRQDVWSKKTWEADKDERISKASGKEPTVFGKVEAQAKQSEILARKELTYDDKRGIIYYRKGKSHRRLSSEGRQIIDKPTYNKIVNPAIKRGADIRLADEVWTKHLEEEKSRAVTIGDVIYFRPDATVSDVLEEVHHFYQNRNGLNAQYGVVQRTVMNEIDAKKYLLTMTEKYHIPPDEVYETEYWLKEYIKQMEEMKKRGEWNE</sequence>
<proteinExistence type="predicted"/>
<organism evidence="1 2">
    <name type="scientific">Ruminococcus albus</name>
    <dbReference type="NCBI Taxonomy" id="1264"/>
    <lineage>
        <taxon>Bacteria</taxon>
        <taxon>Bacillati</taxon>
        <taxon>Bacillota</taxon>
        <taxon>Clostridia</taxon>
        <taxon>Eubacteriales</taxon>
        <taxon>Oscillospiraceae</taxon>
        <taxon>Ruminococcus</taxon>
    </lineage>
</organism>
<evidence type="ECO:0000313" key="1">
    <source>
        <dbReference type="EMBL" id="SFB94913.1"/>
    </source>
</evidence>
<dbReference type="AlphaFoldDB" id="A0A1I1FCP1"/>
<dbReference type="EMBL" id="FOKQ01000005">
    <property type="protein sequence ID" value="SFB94913.1"/>
    <property type="molecule type" value="Genomic_DNA"/>
</dbReference>
<reference evidence="1 2" key="1">
    <citation type="submission" date="2016-10" db="EMBL/GenBank/DDBJ databases">
        <authorList>
            <person name="de Groot N.N."/>
        </authorList>
    </citation>
    <scope>NUCLEOTIDE SEQUENCE [LARGE SCALE GENOMIC DNA]</scope>
    <source>
        <strain evidence="1 2">AR67</strain>
    </source>
</reference>
<evidence type="ECO:0000313" key="2">
    <source>
        <dbReference type="Proteomes" id="UP000182192"/>
    </source>
</evidence>
<accession>A0A1I1FCP1</accession>
<protein>
    <submittedName>
        <fullName evidence="1">Uncharacterized protein</fullName>
    </submittedName>
</protein>
<dbReference type="Proteomes" id="UP000182192">
    <property type="component" value="Unassembled WGS sequence"/>
</dbReference>
<gene>
    <name evidence="1" type="ORF">SAMN02910406_00885</name>
</gene>
<name>A0A1I1FCP1_RUMAL</name>